<feature type="domain" description="Ubiquitin-like" evidence="4">
    <location>
        <begin position="195"/>
        <end position="270"/>
    </location>
</feature>
<evidence type="ECO:0000313" key="5">
    <source>
        <dbReference type="EMBL" id="CZR42671.1"/>
    </source>
</evidence>
<dbReference type="Pfam" id="PF00240">
    <property type="entry name" value="ubiquitin"/>
    <property type="match status" value="1"/>
</dbReference>
<dbReference type="Gene3D" id="3.10.20.90">
    <property type="entry name" value="Phosphatidylinositol 3-kinase Catalytic Subunit, Chain A, domain 1"/>
    <property type="match status" value="1"/>
</dbReference>
<dbReference type="EMBL" id="FJOF01000006">
    <property type="protein sequence ID" value="CZR42671.1"/>
    <property type="molecule type" value="Genomic_DNA"/>
</dbReference>
<organism evidence="5 6">
    <name type="scientific">Fusarium proliferatum (strain ET1)</name>
    <name type="common">Orchid endophyte fungus</name>
    <dbReference type="NCBI Taxonomy" id="1227346"/>
    <lineage>
        <taxon>Eukaryota</taxon>
        <taxon>Fungi</taxon>
        <taxon>Dikarya</taxon>
        <taxon>Ascomycota</taxon>
        <taxon>Pezizomycotina</taxon>
        <taxon>Sordariomycetes</taxon>
        <taxon>Hypocreomycetidae</taxon>
        <taxon>Hypocreales</taxon>
        <taxon>Nectriaceae</taxon>
        <taxon>Fusarium</taxon>
        <taxon>Fusarium fujikuroi species complex</taxon>
    </lineage>
</organism>
<dbReference type="InterPro" id="IPR029071">
    <property type="entry name" value="Ubiquitin-like_domsf"/>
</dbReference>
<dbReference type="VEuPathDB" id="FungiDB:FPRO_09974"/>
<evidence type="ECO:0000259" key="4">
    <source>
        <dbReference type="PROSITE" id="PS50053"/>
    </source>
</evidence>
<sequence length="451" mass="50385">MIEELTPWTPKVTVSEGVTLDDLTITFRRTIRVPDNKNTSGLPPDQGAFPLFKIQDYARTLPLSMAQKGGMFIPMYQREALWIDFESTKTYAIRIHVGNVNIVSGEPNVPNHATELRRRQLLKKDKSIQDYIVVPDQKWIDGVATAPGQVKQFVAMPIGTGTSVEYQMNGEETSAGIQFDITRLDPLLSGPKDNINVMVKELDGKISNYFLSRFSRVETLKSFVKAKVGVDVACQTLVWASQNLKNKLRLCDYNLKNGALLHLFARLRGGSSMIEEQEMNIAAGGLIRQNIVEQPKGEYKKTSQITINVQILNSVSFKRVTGQEPPESPISAATYAKAGHPFFSLDEGPTTISGNFSDLKSMAQLKGRPERNVGGIPILDVETKEILRAWVCKACKAKNTAVMRLCKSCKMRRSPLKKRNKIGILNPEGPKTPFQLSWEIAEELEKKLTLF</sequence>
<dbReference type="CDD" id="cd17039">
    <property type="entry name" value="Ubl_ubiquitin_like"/>
    <property type="match status" value="1"/>
</dbReference>
<evidence type="ECO:0000313" key="6">
    <source>
        <dbReference type="Proteomes" id="UP000183971"/>
    </source>
</evidence>
<gene>
    <name evidence="5" type="ORF">FPRO_09974</name>
</gene>
<reference evidence="6" key="1">
    <citation type="journal article" date="2016" name="Genome Biol. Evol.">
        <title>Comparative 'omics' of the Fusarium fujikuroi species complex highlights differences in genetic potential and metabolite synthesis.</title>
        <authorList>
            <person name="Niehaus E.-M."/>
            <person name="Muensterkoetter M."/>
            <person name="Proctor R.H."/>
            <person name="Brown D.W."/>
            <person name="Sharon A."/>
            <person name="Idan Y."/>
            <person name="Oren-Young L."/>
            <person name="Sieber C.M."/>
            <person name="Novak O."/>
            <person name="Pencik A."/>
            <person name="Tarkowska D."/>
            <person name="Hromadova K."/>
            <person name="Freeman S."/>
            <person name="Maymon M."/>
            <person name="Elazar M."/>
            <person name="Youssef S.A."/>
            <person name="El-Shabrawy E.S.M."/>
            <person name="Shalaby A.B.A."/>
            <person name="Houterman P."/>
            <person name="Brock N.L."/>
            <person name="Burkhardt I."/>
            <person name="Tsavkelova E.A."/>
            <person name="Dickschat J.S."/>
            <person name="Galuszka P."/>
            <person name="Gueldener U."/>
            <person name="Tudzynski B."/>
        </authorList>
    </citation>
    <scope>NUCLEOTIDE SEQUENCE [LARGE SCALE GENOMIC DNA]</scope>
    <source>
        <strain evidence="6">ET1</strain>
    </source>
</reference>
<dbReference type="PROSITE" id="PS50053">
    <property type="entry name" value="UBIQUITIN_2"/>
    <property type="match status" value="1"/>
</dbReference>
<comment type="caution">
    <text evidence="5">The sequence shown here is derived from an EMBL/GenBank/DDBJ whole genome shotgun (WGS) entry which is preliminary data.</text>
</comment>
<name>A0A1L7VQE4_FUSPR</name>
<dbReference type="SUPFAM" id="SSF54236">
    <property type="entry name" value="Ubiquitin-like"/>
    <property type="match status" value="1"/>
</dbReference>
<dbReference type="InterPro" id="IPR000626">
    <property type="entry name" value="Ubiquitin-like_dom"/>
</dbReference>
<protein>
    <recommendedName>
        <fullName evidence="4">Ubiquitin-like domain-containing protein</fullName>
    </recommendedName>
</protein>
<proteinExistence type="predicted"/>
<dbReference type="Proteomes" id="UP000183971">
    <property type="component" value="Unassembled WGS sequence"/>
</dbReference>
<evidence type="ECO:0000256" key="3">
    <source>
        <dbReference type="ARBA" id="ARBA00022833"/>
    </source>
</evidence>
<dbReference type="AlphaFoldDB" id="A0A1L7VQE4"/>
<evidence type="ECO:0000256" key="2">
    <source>
        <dbReference type="ARBA" id="ARBA00022771"/>
    </source>
</evidence>
<keyword evidence="1" id="KW-0479">Metal-binding</keyword>
<dbReference type="InterPro" id="IPR001876">
    <property type="entry name" value="Znf_RanBP2"/>
</dbReference>
<keyword evidence="6" id="KW-1185">Reference proteome</keyword>
<accession>A0A1L7VQE4</accession>
<keyword evidence="3" id="KW-0862">Zinc</keyword>
<keyword evidence="2" id="KW-0863">Zinc-finger</keyword>
<dbReference type="GeneID" id="42054846"/>
<dbReference type="RefSeq" id="XP_031083262.1">
    <property type="nucleotide sequence ID" value="XM_031233423.1"/>
</dbReference>
<evidence type="ECO:0000256" key="1">
    <source>
        <dbReference type="ARBA" id="ARBA00022723"/>
    </source>
</evidence>
<dbReference type="PROSITE" id="PS01358">
    <property type="entry name" value="ZF_RANBP2_1"/>
    <property type="match status" value="1"/>
</dbReference>
<dbReference type="GO" id="GO:0008270">
    <property type="term" value="F:zinc ion binding"/>
    <property type="evidence" value="ECO:0007669"/>
    <property type="project" value="UniProtKB-KW"/>
</dbReference>